<evidence type="ECO:0000313" key="4">
    <source>
        <dbReference type="Proteomes" id="UP001054252"/>
    </source>
</evidence>
<accession>A0AAV5JWG7</accession>
<sequence>MVKPRGKCSHMIKNKWYEIECAEDVLADILSRLPVKWLLLCKSVCKLWNRVISSQLFIDFQLMQSRKCPCFIIYPYRDLHLQLYVMKATELKTMFTSPFWENDYNLCIIASVDGLIFCVNHAVLGNTTDKDGNDLEIRIYNPATKNVLLLPRGSPSKKLPRIGVAFGPKINEYKVFRFFCAKHNPPAEGKSRPNYYCEVYSSSTGSWRVIGHPPGFPMPANQGPLLGSNHIFLNGKVHWFVASKEDRKVPGSILTVDVEENFGKIDLPQKITKCSYLVNLEGCLSLLVVYDESRMLDIWILKDCHKLKWEKKCSVLSPFSELEPISAVVALKSEILFMTDFHYLLYNVEDRIWRNLVNMPDPLEQRRHPALFTYTESLLSTYGRRSDPEAGDTSNGSST</sequence>
<evidence type="ECO:0000313" key="3">
    <source>
        <dbReference type="EMBL" id="GKV15712.1"/>
    </source>
</evidence>
<dbReference type="InterPro" id="IPR050796">
    <property type="entry name" value="SCF_F-box_component"/>
</dbReference>
<dbReference type="PANTHER" id="PTHR31672">
    <property type="entry name" value="BNACNNG10540D PROTEIN"/>
    <property type="match status" value="1"/>
</dbReference>
<dbReference type="Pfam" id="PF08268">
    <property type="entry name" value="FBA_3"/>
    <property type="match status" value="1"/>
</dbReference>
<gene>
    <name evidence="3" type="ORF">SLEP1_g26474</name>
</gene>
<evidence type="ECO:0008006" key="5">
    <source>
        <dbReference type="Google" id="ProtNLM"/>
    </source>
</evidence>
<comment type="caution">
    <text evidence="3">The sequence shown here is derived from an EMBL/GenBank/DDBJ whole genome shotgun (WGS) entry which is preliminary data.</text>
</comment>
<dbReference type="EMBL" id="BPVZ01000044">
    <property type="protein sequence ID" value="GKV15712.1"/>
    <property type="molecule type" value="Genomic_DNA"/>
</dbReference>
<feature type="domain" description="F-box" evidence="2">
    <location>
        <begin position="24"/>
        <end position="55"/>
    </location>
</feature>
<dbReference type="Proteomes" id="UP001054252">
    <property type="component" value="Unassembled WGS sequence"/>
</dbReference>
<dbReference type="InterPro" id="IPR013187">
    <property type="entry name" value="F-box-assoc_dom_typ3"/>
</dbReference>
<feature type="domain" description="F-box associated beta-propeller type 3" evidence="1">
    <location>
        <begin position="92"/>
        <end position="337"/>
    </location>
</feature>
<dbReference type="Gene3D" id="1.20.1280.50">
    <property type="match status" value="1"/>
</dbReference>
<dbReference type="PANTHER" id="PTHR31672:SF13">
    <property type="entry name" value="F-BOX PROTEIN CPR30-LIKE"/>
    <property type="match status" value="1"/>
</dbReference>
<protein>
    <recommendedName>
        <fullName evidence="5">F-box protein</fullName>
    </recommendedName>
</protein>
<organism evidence="3 4">
    <name type="scientific">Rubroshorea leprosula</name>
    <dbReference type="NCBI Taxonomy" id="152421"/>
    <lineage>
        <taxon>Eukaryota</taxon>
        <taxon>Viridiplantae</taxon>
        <taxon>Streptophyta</taxon>
        <taxon>Embryophyta</taxon>
        <taxon>Tracheophyta</taxon>
        <taxon>Spermatophyta</taxon>
        <taxon>Magnoliopsida</taxon>
        <taxon>eudicotyledons</taxon>
        <taxon>Gunneridae</taxon>
        <taxon>Pentapetalae</taxon>
        <taxon>rosids</taxon>
        <taxon>malvids</taxon>
        <taxon>Malvales</taxon>
        <taxon>Dipterocarpaceae</taxon>
        <taxon>Rubroshorea</taxon>
    </lineage>
</organism>
<dbReference type="SUPFAM" id="SSF81383">
    <property type="entry name" value="F-box domain"/>
    <property type="match status" value="1"/>
</dbReference>
<dbReference type="InterPro" id="IPR001810">
    <property type="entry name" value="F-box_dom"/>
</dbReference>
<keyword evidence="4" id="KW-1185">Reference proteome</keyword>
<name>A0AAV5JWG7_9ROSI</name>
<reference evidence="3 4" key="1">
    <citation type="journal article" date="2021" name="Commun. Biol.">
        <title>The genome of Shorea leprosula (Dipterocarpaceae) highlights the ecological relevance of drought in aseasonal tropical rainforests.</title>
        <authorList>
            <person name="Ng K.K.S."/>
            <person name="Kobayashi M.J."/>
            <person name="Fawcett J.A."/>
            <person name="Hatakeyama M."/>
            <person name="Paape T."/>
            <person name="Ng C.H."/>
            <person name="Ang C.C."/>
            <person name="Tnah L.H."/>
            <person name="Lee C.T."/>
            <person name="Nishiyama T."/>
            <person name="Sese J."/>
            <person name="O'Brien M.J."/>
            <person name="Copetti D."/>
            <person name="Mohd Noor M.I."/>
            <person name="Ong R.C."/>
            <person name="Putra M."/>
            <person name="Sireger I.Z."/>
            <person name="Indrioko S."/>
            <person name="Kosugi Y."/>
            <person name="Izuno A."/>
            <person name="Isagi Y."/>
            <person name="Lee S.L."/>
            <person name="Shimizu K.K."/>
        </authorList>
    </citation>
    <scope>NUCLEOTIDE SEQUENCE [LARGE SCALE GENOMIC DNA]</scope>
    <source>
        <strain evidence="3">214</strain>
    </source>
</reference>
<dbReference type="InterPro" id="IPR017451">
    <property type="entry name" value="F-box-assoc_interact_dom"/>
</dbReference>
<evidence type="ECO:0000259" key="2">
    <source>
        <dbReference type="Pfam" id="PF12937"/>
    </source>
</evidence>
<evidence type="ECO:0000259" key="1">
    <source>
        <dbReference type="Pfam" id="PF08268"/>
    </source>
</evidence>
<dbReference type="InterPro" id="IPR036047">
    <property type="entry name" value="F-box-like_dom_sf"/>
</dbReference>
<proteinExistence type="predicted"/>
<dbReference type="AlphaFoldDB" id="A0AAV5JWG7"/>
<dbReference type="NCBIfam" id="TIGR01640">
    <property type="entry name" value="F_box_assoc_1"/>
    <property type="match status" value="1"/>
</dbReference>
<dbReference type="Pfam" id="PF12937">
    <property type="entry name" value="F-box-like"/>
    <property type="match status" value="1"/>
</dbReference>